<dbReference type="Proteomes" id="UP000289946">
    <property type="component" value="Unassembled WGS sequence"/>
</dbReference>
<reference evidence="2 5" key="1">
    <citation type="submission" date="2018-11" db="EMBL/GenBank/DDBJ databases">
        <title>Bradyrhizobium sp. nov., isolated from effective nodules of peanut in China.</title>
        <authorList>
            <person name="Li Y."/>
        </authorList>
    </citation>
    <scope>NUCLEOTIDE SEQUENCE [LARGE SCALE GENOMIC DNA]</scope>
    <source>
        <strain evidence="2 5">CCBAU 51770</strain>
        <strain evidence="3 4">CCBAU 51781</strain>
    </source>
</reference>
<evidence type="ECO:0000313" key="4">
    <source>
        <dbReference type="Proteomes" id="UP000289946"/>
    </source>
</evidence>
<name>A0A4Q0QEC7_9BRAD</name>
<evidence type="ECO:0000313" key="5">
    <source>
        <dbReference type="Proteomes" id="UP000290174"/>
    </source>
</evidence>
<feature type="region of interest" description="Disordered" evidence="1">
    <location>
        <begin position="1"/>
        <end position="39"/>
    </location>
</feature>
<proteinExistence type="predicted"/>
<evidence type="ECO:0000313" key="3">
    <source>
        <dbReference type="EMBL" id="RXG89471.1"/>
    </source>
</evidence>
<accession>A0A4Q0QEC7</accession>
<keyword evidence="4" id="KW-1185">Reference proteome</keyword>
<gene>
    <name evidence="2" type="ORF">EAS61_29610</name>
    <name evidence="3" type="ORF">EAS62_31230</name>
</gene>
<evidence type="ECO:0000256" key="1">
    <source>
        <dbReference type="SAM" id="MobiDB-lite"/>
    </source>
</evidence>
<comment type="caution">
    <text evidence="2">The sequence shown here is derived from an EMBL/GenBank/DDBJ whole genome shotgun (WGS) entry which is preliminary data.</text>
</comment>
<dbReference type="EMBL" id="RDRA01000020">
    <property type="protein sequence ID" value="RXG89471.1"/>
    <property type="molecule type" value="Genomic_DNA"/>
</dbReference>
<evidence type="ECO:0000313" key="2">
    <source>
        <dbReference type="EMBL" id="RXG88495.1"/>
    </source>
</evidence>
<dbReference type="AlphaFoldDB" id="A0A4Q0QEC7"/>
<protein>
    <submittedName>
        <fullName evidence="2">Uncharacterized protein</fullName>
    </submittedName>
</protein>
<organism evidence="2 5">
    <name type="scientific">Bradyrhizobium zhanjiangense</name>
    <dbReference type="NCBI Taxonomy" id="1325107"/>
    <lineage>
        <taxon>Bacteria</taxon>
        <taxon>Pseudomonadati</taxon>
        <taxon>Pseudomonadota</taxon>
        <taxon>Alphaproteobacteria</taxon>
        <taxon>Hyphomicrobiales</taxon>
        <taxon>Nitrobacteraceae</taxon>
        <taxon>Bradyrhizobium</taxon>
    </lineage>
</organism>
<dbReference type="EMBL" id="RKMK01000036">
    <property type="protein sequence ID" value="RXG88495.1"/>
    <property type="molecule type" value="Genomic_DNA"/>
</dbReference>
<sequence>MSTESCKHPLGAAGHGRMTMRQSQAEARRQNVAKRSMTKEAKQLSGLIAGLRKSLEAIHKERANAKLTGAEIGMLDERRNNLQLTIAALDDRLSAVQGLINLGRPHVIRVH</sequence>
<dbReference type="Proteomes" id="UP000290174">
    <property type="component" value="Unassembled WGS sequence"/>
</dbReference>